<proteinExistence type="predicted"/>
<reference evidence="2" key="1">
    <citation type="journal article" date="2020" name="Fungal Divers.">
        <title>Resolving the Mortierellaceae phylogeny through synthesis of multi-gene phylogenetics and phylogenomics.</title>
        <authorList>
            <person name="Vandepol N."/>
            <person name="Liber J."/>
            <person name="Desiro A."/>
            <person name="Na H."/>
            <person name="Kennedy M."/>
            <person name="Barry K."/>
            <person name="Grigoriev I.V."/>
            <person name="Miller A.N."/>
            <person name="O'Donnell K."/>
            <person name="Stajich J.E."/>
            <person name="Bonito G."/>
        </authorList>
    </citation>
    <scope>NUCLEOTIDE SEQUENCE</scope>
    <source>
        <strain evidence="2">REB-010B</strain>
    </source>
</reference>
<dbReference type="OrthoDB" id="2102561at2759"/>
<dbReference type="AlphaFoldDB" id="A0A9P6V008"/>
<evidence type="ECO:0000313" key="2">
    <source>
        <dbReference type="EMBL" id="KAG0328447.1"/>
    </source>
</evidence>
<dbReference type="GO" id="GO:0016491">
    <property type="term" value="F:oxidoreductase activity"/>
    <property type="evidence" value="ECO:0007669"/>
    <property type="project" value="TreeGrafter"/>
</dbReference>
<evidence type="ECO:0000313" key="3">
    <source>
        <dbReference type="Proteomes" id="UP000738325"/>
    </source>
</evidence>
<evidence type="ECO:0000256" key="1">
    <source>
        <dbReference type="ARBA" id="ARBA00022857"/>
    </source>
</evidence>
<dbReference type="SUPFAM" id="SSF51735">
    <property type="entry name" value="NAD(P)-binding Rossmann-fold domains"/>
    <property type="match status" value="1"/>
</dbReference>
<name>A0A9P6V008_9FUNG</name>
<keyword evidence="3" id="KW-1185">Reference proteome</keyword>
<dbReference type="PANTHER" id="PTHR43313">
    <property type="entry name" value="SHORT-CHAIN DEHYDROGENASE/REDUCTASE FAMILY 9C"/>
    <property type="match status" value="1"/>
</dbReference>
<keyword evidence="1" id="KW-0521">NADP</keyword>
<dbReference type="PROSITE" id="PS00061">
    <property type="entry name" value="ADH_SHORT"/>
    <property type="match status" value="1"/>
</dbReference>
<dbReference type="EMBL" id="JAAAIP010000034">
    <property type="protein sequence ID" value="KAG0328447.1"/>
    <property type="molecule type" value="Genomic_DNA"/>
</dbReference>
<dbReference type="PRINTS" id="PR00081">
    <property type="entry name" value="GDHRDH"/>
</dbReference>
<dbReference type="PANTHER" id="PTHR43313:SF1">
    <property type="entry name" value="3BETA-HYDROXYSTEROID DEHYDROGENASE DHS-16"/>
    <property type="match status" value="1"/>
</dbReference>
<dbReference type="InterPro" id="IPR002347">
    <property type="entry name" value="SDR_fam"/>
</dbReference>
<comment type="caution">
    <text evidence="2">The sequence shown here is derived from an EMBL/GenBank/DDBJ whole genome shotgun (WGS) entry which is preliminary data.</text>
</comment>
<dbReference type="Gene3D" id="3.40.50.720">
    <property type="entry name" value="NAD(P)-binding Rossmann-like Domain"/>
    <property type="match status" value="1"/>
</dbReference>
<dbReference type="InterPro" id="IPR020904">
    <property type="entry name" value="Sc_DH/Rdtase_CS"/>
</dbReference>
<organism evidence="2 3">
    <name type="scientific">Dissophora globulifera</name>
    <dbReference type="NCBI Taxonomy" id="979702"/>
    <lineage>
        <taxon>Eukaryota</taxon>
        <taxon>Fungi</taxon>
        <taxon>Fungi incertae sedis</taxon>
        <taxon>Mucoromycota</taxon>
        <taxon>Mortierellomycotina</taxon>
        <taxon>Mortierellomycetes</taxon>
        <taxon>Mortierellales</taxon>
        <taxon>Mortierellaceae</taxon>
        <taxon>Dissophora</taxon>
    </lineage>
</organism>
<dbReference type="InterPro" id="IPR036291">
    <property type="entry name" value="NAD(P)-bd_dom_sf"/>
</dbReference>
<accession>A0A9P6V008</accession>
<dbReference type="Pfam" id="PF00106">
    <property type="entry name" value="adh_short"/>
    <property type="match status" value="1"/>
</dbReference>
<sequence length="321" mass="35707">MTLTNSANLVVVITGCDTGFGAEIVEDLYQRGGYTIYATCLTEKAVAEYNAKQSSRVRAIQVDVTKQDDVNRLRAQVEAECPQGVYCVLNNAGIFAGGFLDFASEDSFQKIMDVNYMGIIRITKAMLPSLRIFAKSRHTAQGKHLPRARLLSITSIAGRANPPGHGGYNASKHAAESILDTIRVELSPWEIDVSMLEPFYAKTPLVAGAQAILEKVWKTSDLQTQRMYGPQFIQGLRAHSEELYKRSMPSKWVVEAAVNAIRKQAGARKARILIGFWWVGALIRLQEMSPSWIVDSITKLIMKRIGTWPSDPFLLKDAKRN</sequence>
<gene>
    <name evidence="2" type="primary">RDH5</name>
    <name evidence="2" type="ORF">BGZ99_005312</name>
</gene>
<dbReference type="Proteomes" id="UP000738325">
    <property type="component" value="Unassembled WGS sequence"/>
</dbReference>
<protein>
    <submittedName>
        <fullName evidence="2">Retinol dehydrogenase 5</fullName>
    </submittedName>
</protein>
<dbReference type="GO" id="GO:0008202">
    <property type="term" value="P:steroid metabolic process"/>
    <property type="evidence" value="ECO:0007669"/>
    <property type="project" value="TreeGrafter"/>
</dbReference>